<dbReference type="PROSITE" id="PS50158">
    <property type="entry name" value="ZF_CCHC"/>
    <property type="match status" value="1"/>
</dbReference>
<name>A0A5N6NXR5_9ASTR</name>
<evidence type="ECO:0000256" key="2">
    <source>
        <dbReference type="SAM" id="MobiDB-lite"/>
    </source>
</evidence>
<sequence length="183" mass="21453">MEMNNNETIDEFAGRLNSIASMAKNLSDVFDDATLVQKLKIYEERIRPKEDKQNDESNKSLFTHHKGRFGRGNNFRHNNNNGRFQQGYRQNRGRNDYQQREEGHISYKSGRTDNKPQRKDGEHSTSDTNEKTQITCYRCQKLGHYDYDCPNKNHKNVESLFVETQEEEIALLMCQVAEGKKEN</sequence>
<comment type="caution">
    <text evidence="4">The sequence shown here is derived from an EMBL/GenBank/DDBJ whole genome shotgun (WGS) entry which is preliminary data.</text>
</comment>
<evidence type="ECO:0000313" key="4">
    <source>
        <dbReference type="EMBL" id="KAD5508065.1"/>
    </source>
</evidence>
<dbReference type="EMBL" id="SZYD01000008">
    <property type="protein sequence ID" value="KAD5508065.1"/>
    <property type="molecule type" value="Genomic_DNA"/>
</dbReference>
<feature type="compositionally biased region" description="Low complexity" evidence="2">
    <location>
        <begin position="71"/>
        <end position="84"/>
    </location>
</feature>
<feature type="domain" description="CCHC-type" evidence="3">
    <location>
        <begin position="136"/>
        <end position="151"/>
    </location>
</feature>
<keyword evidence="1" id="KW-0863">Zinc-finger</keyword>
<evidence type="ECO:0000256" key="1">
    <source>
        <dbReference type="PROSITE-ProRule" id="PRU00047"/>
    </source>
</evidence>
<feature type="compositionally biased region" description="Basic and acidic residues" evidence="2">
    <location>
        <begin position="93"/>
        <end position="130"/>
    </location>
</feature>
<dbReference type="OrthoDB" id="3265539at2759"/>
<keyword evidence="1" id="KW-0479">Metal-binding</keyword>
<reference evidence="4 5" key="1">
    <citation type="submission" date="2019-05" db="EMBL/GenBank/DDBJ databases">
        <title>Mikania micrantha, genome provides insights into the molecular mechanism of rapid growth.</title>
        <authorList>
            <person name="Liu B."/>
        </authorList>
    </citation>
    <scope>NUCLEOTIDE SEQUENCE [LARGE SCALE GENOMIC DNA]</scope>
    <source>
        <strain evidence="4">NLD-2019</strain>
        <tissue evidence="4">Leaf</tissue>
    </source>
</reference>
<proteinExistence type="predicted"/>
<feature type="compositionally biased region" description="Basic and acidic residues" evidence="2">
    <location>
        <begin position="47"/>
        <end position="58"/>
    </location>
</feature>
<dbReference type="SMART" id="SM00343">
    <property type="entry name" value="ZnF_C2HC"/>
    <property type="match status" value="1"/>
</dbReference>
<keyword evidence="1" id="KW-0862">Zinc</keyword>
<accession>A0A5N6NXR5</accession>
<dbReference type="Gene3D" id="4.10.60.10">
    <property type="entry name" value="Zinc finger, CCHC-type"/>
    <property type="match status" value="1"/>
</dbReference>
<dbReference type="InterPro" id="IPR001878">
    <property type="entry name" value="Znf_CCHC"/>
</dbReference>
<dbReference type="SUPFAM" id="SSF57756">
    <property type="entry name" value="Retrovirus zinc finger-like domains"/>
    <property type="match status" value="1"/>
</dbReference>
<dbReference type="AlphaFoldDB" id="A0A5N6NXR5"/>
<gene>
    <name evidence="4" type="ORF">E3N88_15768</name>
</gene>
<dbReference type="Pfam" id="PF00098">
    <property type="entry name" value="zf-CCHC"/>
    <property type="match status" value="1"/>
</dbReference>
<dbReference type="Proteomes" id="UP000326396">
    <property type="component" value="Linkage Group LG16"/>
</dbReference>
<dbReference type="GO" id="GO:0003676">
    <property type="term" value="F:nucleic acid binding"/>
    <property type="evidence" value="ECO:0007669"/>
    <property type="project" value="InterPro"/>
</dbReference>
<dbReference type="InterPro" id="IPR036875">
    <property type="entry name" value="Znf_CCHC_sf"/>
</dbReference>
<feature type="region of interest" description="Disordered" evidence="2">
    <location>
        <begin position="47"/>
        <end position="130"/>
    </location>
</feature>
<evidence type="ECO:0000313" key="5">
    <source>
        <dbReference type="Proteomes" id="UP000326396"/>
    </source>
</evidence>
<keyword evidence="5" id="KW-1185">Reference proteome</keyword>
<dbReference type="GO" id="GO:0008270">
    <property type="term" value="F:zinc ion binding"/>
    <property type="evidence" value="ECO:0007669"/>
    <property type="project" value="UniProtKB-KW"/>
</dbReference>
<protein>
    <recommendedName>
        <fullName evidence="3">CCHC-type domain-containing protein</fullName>
    </recommendedName>
</protein>
<evidence type="ECO:0000259" key="3">
    <source>
        <dbReference type="PROSITE" id="PS50158"/>
    </source>
</evidence>
<organism evidence="4 5">
    <name type="scientific">Mikania micrantha</name>
    <name type="common">bitter vine</name>
    <dbReference type="NCBI Taxonomy" id="192012"/>
    <lineage>
        <taxon>Eukaryota</taxon>
        <taxon>Viridiplantae</taxon>
        <taxon>Streptophyta</taxon>
        <taxon>Embryophyta</taxon>
        <taxon>Tracheophyta</taxon>
        <taxon>Spermatophyta</taxon>
        <taxon>Magnoliopsida</taxon>
        <taxon>eudicotyledons</taxon>
        <taxon>Gunneridae</taxon>
        <taxon>Pentapetalae</taxon>
        <taxon>asterids</taxon>
        <taxon>campanulids</taxon>
        <taxon>Asterales</taxon>
        <taxon>Asteraceae</taxon>
        <taxon>Asteroideae</taxon>
        <taxon>Heliantheae alliance</taxon>
        <taxon>Eupatorieae</taxon>
        <taxon>Mikania</taxon>
    </lineage>
</organism>